<evidence type="ECO:0000256" key="10">
    <source>
        <dbReference type="ARBA" id="ARBA00022837"/>
    </source>
</evidence>
<evidence type="ECO:0000256" key="14">
    <source>
        <dbReference type="ARBA" id="ARBA00023065"/>
    </source>
</evidence>
<keyword evidence="9" id="KW-0677">Repeat</keyword>
<evidence type="ECO:0000256" key="8">
    <source>
        <dbReference type="ARBA" id="ARBA00022723"/>
    </source>
</evidence>
<organism evidence="22 23">
    <name type="scientific">Ranitomeya imitator</name>
    <name type="common">mimic poison frog</name>
    <dbReference type="NCBI Taxonomy" id="111125"/>
    <lineage>
        <taxon>Eukaryota</taxon>
        <taxon>Metazoa</taxon>
        <taxon>Chordata</taxon>
        <taxon>Craniata</taxon>
        <taxon>Vertebrata</taxon>
        <taxon>Euteleostomi</taxon>
        <taxon>Amphibia</taxon>
        <taxon>Batrachia</taxon>
        <taxon>Anura</taxon>
        <taxon>Neobatrachia</taxon>
        <taxon>Hyloidea</taxon>
        <taxon>Dendrobatidae</taxon>
        <taxon>Dendrobatinae</taxon>
        <taxon>Ranitomeya</taxon>
    </lineage>
</organism>
<evidence type="ECO:0000313" key="22">
    <source>
        <dbReference type="EMBL" id="CAJ0935579.1"/>
    </source>
</evidence>
<reference evidence="22" key="1">
    <citation type="submission" date="2023-07" db="EMBL/GenBank/DDBJ databases">
        <authorList>
            <person name="Stuckert A."/>
        </authorList>
    </citation>
    <scope>NUCLEOTIDE SEQUENCE</scope>
</reference>
<keyword evidence="16" id="KW-0407">Ion channel</keyword>
<dbReference type="SMART" id="SM00248">
    <property type="entry name" value="ANK"/>
    <property type="match status" value="5"/>
</dbReference>
<keyword evidence="7 20" id="KW-0812">Transmembrane</keyword>
<evidence type="ECO:0000256" key="1">
    <source>
        <dbReference type="ARBA" id="ARBA00004651"/>
    </source>
</evidence>
<dbReference type="Proteomes" id="UP001176940">
    <property type="component" value="Unassembled WGS sequence"/>
</dbReference>
<dbReference type="PANTHER" id="PTHR10582">
    <property type="entry name" value="TRANSIENT RECEPTOR POTENTIAL ION CHANNEL PROTEIN"/>
    <property type="match status" value="1"/>
</dbReference>
<feature type="transmembrane region" description="Helical" evidence="20">
    <location>
        <begin position="372"/>
        <end position="391"/>
    </location>
</feature>
<keyword evidence="14" id="KW-0406">Ion transport</keyword>
<dbReference type="PANTHER" id="PTHR10582:SF40">
    <property type="entry name" value="TRANSIENT RECEPTOR POTENTIAL CATION CHANNEL SUBFAMILY V MEMBER 6 ISOFORM X1"/>
    <property type="match status" value="1"/>
</dbReference>
<feature type="compositionally biased region" description="Acidic residues" evidence="19">
    <location>
        <begin position="637"/>
        <end position="648"/>
    </location>
</feature>
<keyword evidence="12 20" id="KW-1133">Transmembrane helix</keyword>
<dbReference type="InterPro" id="IPR008344">
    <property type="entry name" value="TRPV5/TRPV6"/>
</dbReference>
<keyword evidence="2" id="KW-0813">Transport</keyword>
<keyword evidence="8" id="KW-0479">Metal-binding</keyword>
<dbReference type="Pfam" id="PF12796">
    <property type="entry name" value="Ank_2"/>
    <property type="match status" value="2"/>
</dbReference>
<feature type="domain" description="Ion transport" evidence="21">
    <location>
        <begin position="373"/>
        <end position="575"/>
    </location>
</feature>
<keyword evidence="5" id="KW-0109">Calcium transport</keyword>
<evidence type="ECO:0000256" key="19">
    <source>
        <dbReference type="SAM" id="MobiDB-lite"/>
    </source>
</evidence>
<name>A0ABN9LAK5_9NEOB</name>
<feature type="compositionally biased region" description="Basic and acidic residues" evidence="19">
    <location>
        <begin position="618"/>
        <end position="629"/>
    </location>
</feature>
<evidence type="ECO:0000256" key="20">
    <source>
        <dbReference type="SAM" id="Phobius"/>
    </source>
</evidence>
<comment type="subcellular location">
    <subcellularLocation>
        <location evidence="1">Cell membrane</location>
        <topology evidence="1">Multi-pass membrane protein</topology>
    </subcellularLocation>
</comment>
<keyword evidence="15 20" id="KW-0472">Membrane</keyword>
<keyword evidence="10" id="KW-0106">Calcium</keyword>
<protein>
    <recommendedName>
        <fullName evidence="21">Ion transport domain-containing protein</fullName>
    </recommendedName>
</protein>
<evidence type="ECO:0000256" key="13">
    <source>
        <dbReference type="ARBA" id="ARBA00023043"/>
    </source>
</evidence>
<evidence type="ECO:0000256" key="15">
    <source>
        <dbReference type="ARBA" id="ARBA00023136"/>
    </source>
</evidence>
<evidence type="ECO:0000256" key="2">
    <source>
        <dbReference type="ARBA" id="ARBA00022448"/>
    </source>
</evidence>
<feature type="transmembrane region" description="Helical" evidence="20">
    <location>
        <begin position="476"/>
        <end position="498"/>
    </location>
</feature>
<dbReference type="InterPro" id="IPR036770">
    <property type="entry name" value="Ankyrin_rpt-contain_sf"/>
</dbReference>
<evidence type="ECO:0000256" key="3">
    <source>
        <dbReference type="ARBA" id="ARBA00022475"/>
    </source>
</evidence>
<proteinExistence type="predicted"/>
<evidence type="ECO:0000256" key="17">
    <source>
        <dbReference type="ARBA" id="ARBA00036634"/>
    </source>
</evidence>
<evidence type="ECO:0000313" key="23">
    <source>
        <dbReference type="Proteomes" id="UP001176940"/>
    </source>
</evidence>
<dbReference type="PRINTS" id="PR01765">
    <property type="entry name" value="ECACCHANNEL"/>
</dbReference>
<gene>
    <name evidence="22" type="ORF">RIMI_LOCUS6364776</name>
</gene>
<feature type="region of interest" description="Disordered" evidence="19">
    <location>
        <begin position="618"/>
        <end position="648"/>
    </location>
</feature>
<dbReference type="PROSITE" id="PS50088">
    <property type="entry name" value="ANK_REPEAT"/>
    <property type="match status" value="3"/>
</dbReference>
<evidence type="ECO:0000256" key="7">
    <source>
        <dbReference type="ARBA" id="ARBA00022692"/>
    </source>
</evidence>
<evidence type="ECO:0000256" key="11">
    <source>
        <dbReference type="ARBA" id="ARBA00022860"/>
    </source>
</evidence>
<dbReference type="Pfam" id="PF00520">
    <property type="entry name" value="Ion_trans"/>
    <property type="match status" value="1"/>
</dbReference>
<evidence type="ECO:0000259" key="21">
    <source>
        <dbReference type="Pfam" id="PF00520"/>
    </source>
</evidence>
<evidence type="ECO:0000256" key="16">
    <source>
        <dbReference type="ARBA" id="ARBA00023303"/>
    </source>
</evidence>
<keyword evidence="23" id="KW-1185">Reference proteome</keyword>
<evidence type="ECO:0000256" key="5">
    <source>
        <dbReference type="ARBA" id="ARBA00022568"/>
    </source>
</evidence>
<dbReference type="InterPro" id="IPR024862">
    <property type="entry name" value="TRPV"/>
</dbReference>
<dbReference type="SUPFAM" id="SSF48403">
    <property type="entry name" value="Ankyrin repeat"/>
    <property type="match status" value="1"/>
</dbReference>
<feature type="transmembrane region" description="Helical" evidence="20">
    <location>
        <begin position="437"/>
        <end position="455"/>
    </location>
</feature>
<keyword evidence="13 18" id="KW-0040">ANK repeat</keyword>
<keyword evidence="4" id="KW-0597">Phosphoprotein</keyword>
<comment type="caution">
    <text evidence="22">The sequence shown here is derived from an EMBL/GenBank/DDBJ whole genome shotgun (WGS) entry which is preliminary data.</text>
</comment>
<dbReference type="Gene3D" id="1.25.40.20">
    <property type="entry name" value="Ankyrin repeat-containing domain"/>
    <property type="match status" value="1"/>
</dbReference>
<dbReference type="EMBL" id="CAUEEQ010011394">
    <property type="protein sequence ID" value="CAJ0935579.1"/>
    <property type="molecule type" value="Genomic_DNA"/>
</dbReference>
<evidence type="ECO:0000256" key="6">
    <source>
        <dbReference type="ARBA" id="ARBA00022673"/>
    </source>
</evidence>
<dbReference type="InterPro" id="IPR005821">
    <property type="entry name" value="Ion_trans_dom"/>
</dbReference>
<feature type="repeat" description="ANK" evidence="18">
    <location>
        <begin position="66"/>
        <end position="88"/>
    </location>
</feature>
<dbReference type="PRINTS" id="PR01415">
    <property type="entry name" value="ANKYRIN"/>
</dbReference>
<comment type="catalytic activity">
    <reaction evidence="17">
        <text>Ca(2+)(in) = Ca(2+)(out)</text>
        <dbReference type="Rhea" id="RHEA:29671"/>
        <dbReference type="ChEBI" id="CHEBI:29108"/>
    </reaction>
</comment>
<evidence type="ECO:0000256" key="9">
    <source>
        <dbReference type="ARBA" id="ARBA00022737"/>
    </source>
</evidence>
<sequence length="648" mass="73632">MFNPLKERLSTWAAKYRPTEEEKTELIQRKRILDLPLLQAAKENDIQRLKELLEDESCDPFQRGAVGETALHLAVQYENLEAAEILLDEAPQLINQPMTSDFYRGQTALHIAAVNQNMNLVAALICRGADVSSPRATGSFFALSHKNLFYFGEHILTFAACVGDIEIVKMLLDHGANLQVKDSWGNTVLHILVLQPNQSHSCQMFDFFMSRDSGKTLIDIPNARGLTPLRLAILEGNVIMFQHLIQKKRKLQRTFGPVSTMMYDILELDSWGGQQSVLELIATSSKSQAHKILNITPVKELLQKKWKSTGRPYIWFLATCYICYMICVSLCCAFRPLKLAERGNNTDPRNINLYVQKPLKEAYLTRADHLRLVGEVISVTGAFILLLSEISQTYRIGVKHFISPMFWRDPFNVIRICFSCLIVAIFVLRLTDTEGEVLPMSAALVLGWCYIMYFARSFQMLGPFTIIIRKMAASDLLKFCWLMAVVVCGYSLALYVTFQTVDPQAFGAFFPYAMSLISTYCLFLNILNGPANYTIDAPQMYSPLYGSFCVIAFLLMFNLLIAMMGDTQAAMAKRKEELWKAEISGVTVKMEQTFPNCLWFDSQSSENDLEERRYIGVEERRWNQSHPHEVSGSTSDYESDEDSQTQKS</sequence>
<keyword evidence="11" id="KW-0112">Calmodulin-binding</keyword>
<evidence type="ECO:0000256" key="4">
    <source>
        <dbReference type="ARBA" id="ARBA00022553"/>
    </source>
</evidence>
<dbReference type="InterPro" id="IPR002110">
    <property type="entry name" value="Ankyrin_rpt"/>
</dbReference>
<feature type="repeat" description="ANK" evidence="18">
    <location>
        <begin position="151"/>
        <end position="183"/>
    </location>
</feature>
<evidence type="ECO:0000256" key="12">
    <source>
        <dbReference type="ARBA" id="ARBA00022989"/>
    </source>
</evidence>
<keyword evidence="6" id="KW-0107">Calcium channel</keyword>
<feature type="transmembrane region" description="Helical" evidence="20">
    <location>
        <begin position="412"/>
        <end position="431"/>
    </location>
</feature>
<evidence type="ECO:0000256" key="18">
    <source>
        <dbReference type="PROSITE-ProRule" id="PRU00023"/>
    </source>
</evidence>
<feature type="repeat" description="ANK" evidence="18">
    <location>
        <begin position="104"/>
        <end position="136"/>
    </location>
</feature>
<accession>A0ABN9LAK5</accession>
<feature type="transmembrane region" description="Helical" evidence="20">
    <location>
        <begin position="504"/>
        <end position="523"/>
    </location>
</feature>
<dbReference type="PROSITE" id="PS50297">
    <property type="entry name" value="ANK_REP_REGION"/>
    <property type="match status" value="3"/>
</dbReference>
<feature type="transmembrane region" description="Helical" evidence="20">
    <location>
        <begin position="544"/>
        <end position="565"/>
    </location>
</feature>
<keyword evidence="3" id="KW-1003">Cell membrane</keyword>
<feature type="transmembrane region" description="Helical" evidence="20">
    <location>
        <begin position="313"/>
        <end position="337"/>
    </location>
</feature>